<organism evidence="5 6">
    <name type="scientific">Halorhabdus tiamatea SARL4B</name>
    <dbReference type="NCBI Taxonomy" id="1033806"/>
    <lineage>
        <taxon>Archaea</taxon>
        <taxon>Methanobacteriati</taxon>
        <taxon>Methanobacteriota</taxon>
        <taxon>Stenosarchaea group</taxon>
        <taxon>Halobacteria</taxon>
        <taxon>Halobacteriales</taxon>
        <taxon>Haloarculaceae</taxon>
        <taxon>Halorhabdus</taxon>
    </lineage>
</organism>
<dbReference type="GeneID" id="23798302"/>
<feature type="region of interest" description="Disordered" evidence="2">
    <location>
        <begin position="290"/>
        <end position="325"/>
    </location>
</feature>
<dbReference type="eggNOG" id="arCOG03019">
    <property type="taxonomic scope" value="Archaea"/>
</dbReference>
<dbReference type="Proteomes" id="UP000015381">
    <property type="component" value="Chromosome I"/>
</dbReference>
<protein>
    <submittedName>
        <fullName evidence="4">NAD-dependent epimerase/dehydratase family protein</fullName>
    </submittedName>
    <submittedName>
        <fullName evidence="5">UDP-glucose 4-epimerase protein</fullName>
        <ecNumber evidence="5">5.1.3.2</ecNumber>
    </submittedName>
</protein>
<evidence type="ECO:0000256" key="1">
    <source>
        <dbReference type="ARBA" id="ARBA00007637"/>
    </source>
</evidence>
<proteinExistence type="inferred from homology"/>
<dbReference type="STRING" id="1033806.HTIA_0354"/>
<dbReference type="OrthoDB" id="312217at2157"/>
<dbReference type="Proteomes" id="UP000003861">
    <property type="component" value="Unassembled WGS sequence"/>
</dbReference>
<dbReference type="AlphaFoldDB" id="F7PH84"/>
<dbReference type="PATRIC" id="fig|1033806.12.peg.352"/>
<evidence type="ECO:0000313" key="7">
    <source>
        <dbReference type="Proteomes" id="UP000015381"/>
    </source>
</evidence>
<gene>
    <name evidence="5" type="ORF">HLRTI_002463</name>
    <name evidence="4" type="ORF">HTIA_0354</name>
</gene>
<dbReference type="EMBL" id="HF571520">
    <property type="protein sequence ID" value="CCQ32502.1"/>
    <property type="molecule type" value="Genomic_DNA"/>
</dbReference>
<feature type="region of interest" description="Disordered" evidence="2">
    <location>
        <begin position="106"/>
        <end position="137"/>
    </location>
</feature>
<dbReference type="Gene3D" id="3.40.50.720">
    <property type="entry name" value="NAD(P)-binding Rossmann-like Domain"/>
    <property type="match status" value="1"/>
</dbReference>
<reference evidence="4 7" key="3">
    <citation type="journal article" date="2014" name="Environ. Microbiol.">
        <title>Halorhabdus tiamatea: proteogenomics and glycosidase activity measurements identify the first cultivated euryarchaeon from a deep-sea anoxic brine lake as potential polysaccharide degrader.</title>
        <authorList>
            <person name="Werner J."/>
            <person name="Ferrer M."/>
            <person name="Michel G."/>
            <person name="Mann A.J."/>
            <person name="Huang S."/>
            <person name="Juarez S."/>
            <person name="Ciordia S."/>
            <person name="Albar J.P."/>
            <person name="Alcaide M."/>
            <person name="La Cono V."/>
            <person name="Yakimov M.M."/>
            <person name="Antunes A."/>
            <person name="Taborda M."/>
            <person name="Da Costa M.S."/>
            <person name="Amann R.I."/>
            <person name="Gloeckner F.O."/>
            <person name="Golyshina O.V."/>
            <person name="Golyshin P.N."/>
            <person name="Teeling H."/>
        </authorList>
    </citation>
    <scope>NUCLEOTIDE SEQUENCE [LARGE SCALE GENOMIC DNA]</scope>
    <source>
        <strain evidence="7">SARL4B</strain>
        <strain evidence="4">Type strain: SARL4B</strain>
    </source>
</reference>
<evidence type="ECO:0000313" key="5">
    <source>
        <dbReference type="EMBL" id="ERJ05581.1"/>
    </source>
</evidence>
<comment type="similarity">
    <text evidence="1">Belongs to the NAD(P)-dependent epimerase/dehydratase family.</text>
</comment>
<keyword evidence="7" id="KW-1185">Reference proteome</keyword>
<reference evidence="5 6" key="2">
    <citation type="journal article" date="2013" name="PLoS ONE">
        <title>INDIGO - INtegrated Data Warehouse of MIcrobial GenOmes with Examples from the Red Sea Extremophiles.</title>
        <authorList>
            <person name="Alam I."/>
            <person name="Antunes A."/>
            <person name="Kamau A.A."/>
            <person name="Ba Alawi W."/>
            <person name="Kalkatawi M."/>
            <person name="Stingl U."/>
            <person name="Bajic V.B."/>
        </authorList>
    </citation>
    <scope>NUCLEOTIDE SEQUENCE [LARGE SCALE GENOMIC DNA]</scope>
    <source>
        <strain evidence="5 6">SARL4B</strain>
    </source>
</reference>
<evidence type="ECO:0000259" key="3">
    <source>
        <dbReference type="Pfam" id="PF01370"/>
    </source>
</evidence>
<feature type="compositionally biased region" description="Basic and acidic residues" evidence="2">
    <location>
        <begin position="298"/>
        <end position="325"/>
    </location>
</feature>
<dbReference type="InterPro" id="IPR036291">
    <property type="entry name" value="NAD(P)-bd_dom_sf"/>
</dbReference>
<feature type="domain" description="NAD-dependent epimerase/dehydratase" evidence="3">
    <location>
        <begin position="4"/>
        <end position="223"/>
    </location>
</feature>
<dbReference type="Pfam" id="PF01370">
    <property type="entry name" value="Epimerase"/>
    <property type="match status" value="1"/>
</dbReference>
<dbReference type="SUPFAM" id="SSF51735">
    <property type="entry name" value="NAD(P)-binding Rossmann-fold domains"/>
    <property type="match status" value="1"/>
</dbReference>
<evidence type="ECO:0000256" key="2">
    <source>
        <dbReference type="SAM" id="MobiDB-lite"/>
    </source>
</evidence>
<sequence length="325" mass="35810">MDQALVIGGTRFIGRHTVEEFLDHDYDVAIFNRGNHENPFDATDRVEHVQGDRTDDAALEAARDAVDPDVVIDCVAYHPRDVRAATDIFADVDAYVYVSSGASYGKEEVPKRESETPLEPWPGDDSDESAQTYGKRKAEGDRAVFAAAEDGVNAMAVRPTVVYGPHDYTERFDYWLARIDTYDRIVVPGDGLSLWQFAYVEDVASALRIVAERGEAGEAYNVGDRHAPTLGQWVELIADAMDRPVHAVGASANELAAAVLAPEDFPLYRDQPHLLSTAKLHDLGWDSTPQEEALQATVEEHRASDRTGADEGPDRERTDVLLDAV</sequence>
<evidence type="ECO:0000313" key="6">
    <source>
        <dbReference type="Proteomes" id="UP000003861"/>
    </source>
</evidence>
<dbReference type="HOGENOM" id="CLU_061176_0_1_2"/>
<dbReference type="EC" id="5.1.3.2" evidence="5"/>
<name>F7PH84_9EURY</name>
<reference evidence="5 6" key="1">
    <citation type="journal article" date="2011" name="J. Bacteriol.">
        <title>Genome sequence of Halorhabdus tiamatea, the first archaeon isolated from a deep-sea anoxic brine lake.</title>
        <authorList>
            <person name="Antunes A."/>
            <person name="Alam I."/>
            <person name="Bajic V.B."/>
            <person name="Stingl U."/>
        </authorList>
    </citation>
    <scope>NUCLEOTIDE SEQUENCE [LARGE SCALE GENOMIC DNA]</scope>
    <source>
        <strain evidence="5 6">SARL4B</strain>
    </source>
</reference>
<evidence type="ECO:0000313" key="4">
    <source>
        <dbReference type="EMBL" id="CCQ32502.1"/>
    </source>
</evidence>
<keyword evidence="5" id="KW-0413">Isomerase</keyword>
<feature type="compositionally biased region" description="Basic and acidic residues" evidence="2">
    <location>
        <begin position="106"/>
        <end position="115"/>
    </location>
</feature>
<dbReference type="EMBL" id="AFNT02000030">
    <property type="protein sequence ID" value="ERJ05581.1"/>
    <property type="molecule type" value="Genomic_DNA"/>
</dbReference>
<dbReference type="GO" id="GO:0003978">
    <property type="term" value="F:UDP-glucose 4-epimerase activity"/>
    <property type="evidence" value="ECO:0007669"/>
    <property type="project" value="UniProtKB-EC"/>
</dbReference>
<accession>F7PH84</accession>
<dbReference type="PANTHER" id="PTHR43000">
    <property type="entry name" value="DTDP-D-GLUCOSE 4,6-DEHYDRATASE-RELATED"/>
    <property type="match status" value="1"/>
</dbReference>
<dbReference type="KEGG" id="hti:HTIA_0354"/>
<dbReference type="InterPro" id="IPR001509">
    <property type="entry name" value="Epimerase_deHydtase"/>
</dbReference>
<dbReference type="RefSeq" id="WP_008524718.1">
    <property type="nucleotide sequence ID" value="NC_021921.1"/>
</dbReference>